<dbReference type="SUPFAM" id="SSF56801">
    <property type="entry name" value="Acetyl-CoA synthetase-like"/>
    <property type="match status" value="1"/>
</dbReference>
<dbReference type="Gene3D" id="3.40.50.12780">
    <property type="entry name" value="N-terminal domain of ligase-like"/>
    <property type="match status" value="1"/>
</dbReference>
<reference evidence="3 4" key="1">
    <citation type="submission" date="2016-10" db="EMBL/GenBank/DDBJ databases">
        <title>Paenibacillus species isolates.</title>
        <authorList>
            <person name="Beno S.M."/>
        </authorList>
    </citation>
    <scope>NUCLEOTIDE SEQUENCE [LARGE SCALE GENOMIC DNA]</scope>
    <source>
        <strain evidence="3 4">FSL H7-0744</strain>
    </source>
</reference>
<dbReference type="Gene3D" id="3.30.559.10">
    <property type="entry name" value="Chloramphenicol acetyltransferase-like domain"/>
    <property type="match status" value="1"/>
</dbReference>
<accession>A0ABX3GQQ0</accession>
<dbReference type="Pfam" id="PF00668">
    <property type="entry name" value="Condensation"/>
    <property type="match status" value="1"/>
</dbReference>
<feature type="domain" description="Condensation" evidence="2">
    <location>
        <begin position="5"/>
        <end position="250"/>
    </location>
</feature>
<dbReference type="InterPro" id="IPR042099">
    <property type="entry name" value="ANL_N_sf"/>
</dbReference>
<dbReference type="SUPFAM" id="SSF52777">
    <property type="entry name" value="CoA-dependent acyltransferases"/>
    <property type="match status" value="1"/>
</dbReference>
<gene>
    <name evidence="3" type="ORF">BSK56_33390</name>
</gene>
<dbReference type="Proteomes" id="UP000187412">
    <property type="component" value="Unassembled WGS sequence"/>
</dbReference>
<dbReference type="InterPro" id="IPR001242">
    <property type="entry name" value="Condensation_dom"/>
</dbReference>
<dbReference type="Gene3D" id="3.30.559.30">
    <property type="entry name" value="Nonribosomal peptide synthetase, condensation domain"/>
    <property type="match status" value="1"/>
</dbReference>
<dbReference type="EMBL" id="MPTB01000106">
    <property type="protein sequence ID" value="OMD34926.1"/>
    <property type="molecule type" value="Genomic_DNA"/>
</dbReference>
<organism evidence="3 4">
    <name type="scientific">Paenibacillus borealis</name>
    <dbReference type="NCBI Taxonomy" id="160799"/>
    <lineage>
        <taxon>Bacteria</taxon>
        <taxon>Bacillati</taxon>
        <taxon>Bacillota</taxon>
        <taxon>Bacilli</taxon>
        <taxon>Bacillales</taxon>
        <taxon>Paenibacillaceae</taxon>
        <taxon>Paenibacillus</taxon>
    </lineage>
</organism>
<keyword evidence="1" id="KW-0677">Repeat</keyword>
<evidence type="ECO:0000259" key="2">
    <source>
        <dbReference type="Pfam" id="PF00668"/>
    </source>
</evidence>
<dbReference type="InterPro" id="IPR023213">
    <property type="entry name" value="CAT-like_dom_sf"/>
</dbReference>
<proteinExistence type="predicted"/>
<keyword evidence="4" id="KW-1185">Reference proteome</keyword>
<comment type="caution">
    <text evidence="3">The sequence shown here is derived from an EMBL/GenBank/DDBJ whole genome shotgun (WGS) entry which is preliminary data.</text>
</comment>
<feature type="non-terminal residue" evidence="3">
    <location>
        <position position="305"/>
    </location>
</feature>
<evidence type="ECO:0000256" key="1">
    <source>
        <dbReference type="ARBA" id="ARBA00022737"/>
    </source>
</evidence>
<protein>
    <recommendedName>
        <fullName evidence="2">Condensation domain-containing protein</fullName>
    </recommendedName>
</protein>
<sequence length="305" mass="33793">MANYEQQASVPRALWTAGHTGAEPQEHAFRLDREMTRELEQLARQAQVTLNTVMQTIWGLLLQKYNQSGDVVFGTVVSGRPAEVPGIERMIGLFINTTPVRVSSSPGQSVTVLLQQVQEAALASESHSHYPLYEIQGLSALKQGLIDHILVFENYPIAEAIGQAGGTDEAAFGIRDVEVFEQTNYDLTVVLAPGEALSIEFRYNAKVYDGTFIRRMEGHIREIAQQMLADAQRPVSSISLVTPEEKQELLHAFNDTAAEYPQEATIHGLFEKQVEKTPHAVAAVYGDQQLTYAELNARANQLAWT</sequence>
<evidence type="ECO:0000313" key="3">
    <source>
        <dbReference type="EMBL" id="OMD34926.1"/>
    </source>
</evidence>
<dbReference type="PANTHER" id="PTHR45527">
    <property type="entry name" value="NONRIBOSOMAL PEPTIDE SYNTHETASE"/>
    <property type="match status" value="1"/>
</dbReference>
<name>A0ABX3GQQ0_PAEBO</name>
<evidence type="ECO:0000313" key="4">
    <source>
        <dbReference type="Proteomes" id="UP000187412"/>
    </source>
</evidence>
<dbReference type="PANTHER" id="PTHR45527:SF1">
    <property type="entry name" value="FATTY ACID SYNTHASE"/>
    <property type="match status" value="1"/>
</dbReference>